<name>A0A1G8JT47_9MICC</name>
<accession>A0A1G8JT47</accession>
<sequence>MTDDDLSAGILRRPYLLATVGSCALVFMVAFEAMAVTTIMPRVGRELDGLELYALAFAAPLATSVVGMVVAGNWADRRGPAGPLYASVVLFAAGLLIAGTALSMPVFVAGRFVQGLGGGAMTVALYVVIARAYPARLHAKMFAAFAAVWVVPSMVGPFAAGVVAELVGWHWVFLGVVVLVVPALAMTVPALRQMRGPAGSTSSAVPWNFGRIGWAVLAGVAVLAVNLSGQVPAAGWLIAVAALLAALFAVRPLVPRGTLTAGRGLPSVILLRGVVSAAFFGAEVYMPYLLTERYGFSPAFAGLAITGSALAWATSSGIQGRWGARISNEVAIKVGTWLVLAVLLLELAAVLFAWPPLPAIICWTFGGAGMGLMFPRLSTMTIGLSEPDAQGFNSSALSISDSIGSALALAMAGMIFNLLAAGYGFGGVFALTALIAAVGLLVSPRATAAVAGSRPAVLAPK</sequence>
<dbReference type="InterPro" id="IPR011701">
    <property type="entry name" value="MFS"/>
</dbReference>
<dbReference type="Gene3D" id="1.20.1250.20">
    <property type="entry name" value="MFS general substrate transporter like domains"/>
    <property type="match status" value="1"/>
</dbReference>
<dbReference type="PANTHER" id="PTHR23501">
    <property type="entry name" value="MAJOR FACILITATOR SUPERFAMILY"/>
    <property type="match status" value="1"/>
</dbReference>
<dbReference type="Proteomes" id="UP000182130">
    <property type="component" value="Unassembled WGS sequence"/>
</dbReference>
<dbReference type="PRINTS" id="PR01036">
    <property type="entry name" value="TCRTETB"/>
</dbReference>
<evidence type="ECO:0000259" key="5">
    <source>
        <dbReference type="PROSITE" id="PS50850"/>
    </source>
</evidence>
<gene>
    <name evidence="6" type="ORF">SAMN05216555_10224</name>
</gene>
<keyword evidence="4" id="KW-0472">Membrane</keyword>
<feature type="domain" description="Major facilitator superfamily (MFS) profile" evidence="5">
    <location>
        <begin position="18"/>
        <end position="451"/>
    </location>
</feature>
<evidence type="ECO:0000256" key="2">
    <source>
        <dbReference type="ARBA" id="ARBA00022692"/>
    </source>
</evidence>
<evidence type="ECO:0000256" key="4">
    <source>
        <dbReference type="ARBA" id="ARBA00023136"/>
    </source>
</evidence>
<evidence type="ECO:0000313" key="6">
    <source>
        <dbReference type="EMBL" id="SDI34305.1"/>
    </source>
</evidence>
<dbReference type="Pfam" id="PF07690">
    <property type="entry name" value="MFS_1"/>
    <property type="match status" value="1"/>
</dbReference>
<dbReference type="RefSeq" id="WP_074586685.1">
    <property type="nucleotide sequence ID" value="NZ_FNEI01000002.1"/>
</dbReference>
<keyword evidence="2" id="KW-0812">Transmembrane</keyword>
<evidence type="ECO:0000313" key="7">
    <source>
        <dbReference type="Proteomes" id="UP000182130"/>
    </source>
</evidence>
<dbReference type="AlphaFoldDB" id="A0A1G8JT47"/>
<proteinExistence type="predicted"/>
<keyword evidence="7" id="KW-1185">Reference proteome</keyword>
<keyword evidence="3" id="KW-1133">Transmembrane helix</keyword>
<dbReference type="GO" id="GO:0022857">
    <property type="term" value="F:transmembrane transporter activity"/>
    <property type="evidence" value="ECO:0007669"/>
    <property type="project" value="InterPro"/>
</dbReference>
<dbReference type="OrthoDB" id="9778875at2"/>
<dbReference type="PROSITE" id="PS50850">
    <property type="entry name" value="MFS"/>
    <property type="match status" value="1"/>
</dbReference>
<evidence type="ECO:0000256" key="1">
    <source>
        <dbReference type="ARBA" id="ARBA00004651"/>
    </source>
</evidence>
<dbReference type="SUPFAM" id="SSF103473">
    <property type="entry name" value="MFS general substrate transporter"/>
    <property type="match status" value="1"/>
</dbReference>
<evidence type="ECO:0000256" key="3">
    <source>
        <dbReference type="ARBA" id="ARBA00022989"/>
    </source>
</evidence>
<dbReference type="EMBL" id="FNEI01000002">
    <property type="protein sequence ID" value="SDI34305.1"/>
    <property type="molecule type" value="Genomic_DNA"/>
</dbReference>
<dbReference type="InterPro" id="IPR036259">
    <property type="entry name" value="MFS_trans_sf"/>
</dbReference>
<reference evidence="7" key="1">
    <citation type="submission" date="2016-10" db="EMBL/GenBank/DDBJ databases">
        <authorList>
            <person name="Varghese N."/>
            <person name="Submissions S."/>
        </authorList>
    </citation>
    <scope>NUCLEOTIDE SEQUENCE [LARGE SCALE GENOMIC DNA]</scope>
    <source>
        <strain evidence="7">CGMCC 1.10783</strain>
    </source>
</reference>
<dbReference type="GO" id="GO:0005886">
    <property type="term" value="C:plasma membrane"/>
    <property type="evidence" value="ECO:0007669"/>
    <property type="project" value="UniProtKB-SubCell"/>
</dbReference>
<organism evidence="6 7">
    <name type="scientific">Arthrobacter cupressi</name>
    <dbReference type="NCBI Taxonomy" id="1045773"/>
    <lineage>
        <taxon>Bacteria</taxon>
        <taxon>Bacillati</taxon>
        <taxon>Actinomycetota</taxon>
        <taxon>Actinomycetes</taxon>
        <taxon>Micrococcales</taxon>
        <taxon>Micrococcaceae</taxon>
        <taxon>Arthrobacter</taxon>
    </lineage>
</organism>
<dbReference type="STRING" id="1045773.SAMN05216555_10224"/>
<protein>
    <submittedName>
        <fullName evidence="6">Predicted arabinose efflux permease, MFS family</fullName>
    </submittedName>
</protein>
<comment type="subcellular location">
    <subcellularLocation>
        <location evidence="1">Cell membrane</location>
        <topology evidence="1">Multi-pass membrane protein</topology>
    </subcellularLocation>
</comment>
<dbReference type="PANTHER" id="PTHR23501:SF154">
    <property type="entry name" value="MULTIDRUG-EFFLUX TRANSPORTER RV1634-RELATED"/>
    <property type="match status" value="1"/>
</dbReference>
<dbReference type="InterPro" id="IPR020846">
    <property type="entry name" value="MFS_dom"/>
</dbReference>